<dbReference type="Proteomes" id="UP001152523">
    <property type="component" value="Unassembled WGS sequence"/>
</dbReference>
<dbReference type="PANTHER" id="PTHR31681">
    <property type="entry name" value="C2H2-LIKE ZINC FINGER PROTEIN"/>
    <property type="match status" value="1"/>
</dbReference>
<keyword evidence="1" id="KW-0862">Zinc</keyword>
<evidence type="ECO:0000313" key="4">
    <source>
        <dbReference type="Proteomes" id="UP001152523"/>
    </source>
</evidence>
<dbReference type="EMBL" id="CAMAPF010000028">
    <property type="protein sequence ID" value="CAH9075160.1"/>
    <property type="molecule type" value="Genomic_DNA"/>
</dbReference>
<reference evidence="3" key="1">
    <citation type="submission" date="2022-07" db="EMBL/GenBank/DDBJ databases">
        <authorList>
            <person name="Macas J."/>
            <person name="Novak P."/>
            <person name="Neumann P."/>
        </authorList>
    </citation>
    <scope>NUCLEOTIDE SEQUENCE</scope>
</reference>
<comment type="caution">
    <text evidence="3">The sequence shown here is derived from an EMBL/GenBank/DDBJ whole genome shotgun (WGS) entry which is preliminary data.</text>
</comment>
<organism evidence="3 4">
    <name type="scientific">Cuscuta epithymum</name>
    <dbReference type="NCBI Taxonomy" id="186058"/>
    <lineage>
        <taxon>Eukaryota</taxon>
        <taxon>Viridiplantae</taxon>
        <taxon>Streptophyta</taxon>
        <taxon>Embryophyta</taxon>
        <taxon>Tracheophyta</taxon>
        <taxon>Spermatophyta</taxon>
        <taxon>Magnoliopsida</taxon>
        <taxon>eudicotyledons</taxon>
        <taxon>Gunneridae</taxon>
        <taxon>Pentapetalae</taxon>
        <taxon>asterids</taxon>
        <taxon>lamiids</taxon>
        <taxon>Solanales</taxon>
        <taxon>Convolvulaceae</taxon>
        <taxon>Cuscuteae</taxon>
        <taxon>Cuscuta</taxon>
        <taxon>Cuscuta subgen. Cuscuta</taxon>
    </lineage>
</organism>
<proteinExistence type="predicted"/>
<sequence>MAKHPLFSSFLSVLGLLLLHFGCFISSSASHRRRREHHRTTAGAVSVSWFFIKRLFRCVLPPQAPNLSSRPSPCSSSGLLAKPIFTPLASPEKLISGRPAFDTPSGQPNIYPCSLCGEIFLVAGLLEKHQFVKHAIWELEGRDSGHNVVRIIFKTGWPAIAKNPVVHRILKIHNSPKILARFEEYREFVKSKAAREVAGRRRDARCIADGNELLRFHCSTFLCDLNRGVSGGGACSYQFCSACGIIRSGFSAKMDGISTQSSGWKAHRAVPEEIEEEFQFMRVKRAMLVCRVIAGRVGGDPDVVEKEGPGFDSLVGRGNGVCPRLNDEDELWVYNPRAVLPCFVIVYTV</sequence>
<dbReference type="GO" id="GO:0008270">
    <property type="term" value="F:zinc ion binding"/>
    <property type="evidence" value="ECO:0007669"/>
    <property type="project" value="UniProtKB-KW"/>
</dbReference>
<feature type="domain" description="C2H2-type" evidence="2">
    <location>
        <begin position="111"/>
        <end position="135"/>
    </location>
</feature>
<dbReference type="PROSITE" id="PS50157">
    <property type="entry name" value="ZINC_FINGER_C2H2_2"/>
    <property type="match status" value="1"/>
</dbReference>
<keyword evidence="1" id="KW-0863">Zinc-finger</keyword>
<dbReference type="InterPro" id="IPR013087">
    <property type="entry name" value="Znf_C2H2_type"/>
</dbReference>
<dbReference type="Gene3D" id="3.90.228.10">
    <property type="match status" value="1"/>
</dbReference>
<evidence type="ECO:0000313" key="3">
    <source>
        <dbReference type="EMBL" id="CAH9075160.1"/>
    </source>
</evidence>
<protein>
    <recommendedName>
        <fullName evidence="2">C2H2-type domain-containing protein</fullName>
    </recommendedName>
</protein>
<name>A0AAV0CDS1_9ASTE</name>
<evidence type="ECO:0000259" key="2">
    <source>
        <dbReference type="PROSITE" id="PS50157"/>
    </source>
</evidence>
<keyword evidence="4" id="KW-1185">Reference proteome</keyword>
<evidence type="ECO:0000256" key="1">
    <source>
        <dbReference type="PROSITE-ProRule" id="PRU00042"/>
    </source>
</evidence>
<keyword evidence="1" id="KW-0479">Metal-binding</keyword>
<dbReference type="SUPFAM" id="SSF56399">
    <property type="entry name" value="ADP-ribosylation"/>
    <property type="match status" value="1"/>
</dbReference>
<gene>
    <name evidence="3" type="ORF">CEPIT_LOCUS5258</name>
</gene>
<dbReference type="PROSITE" id="PS00028">
    <property type="entry name" value="ZINC_FINGER_C2H2_1"/>
    <property type="match status" value="1"/>
</dbReference>
<accession>A0AAV0CDS1</accession>
<dbReference type="PANTHER" id="PTHR31681:SF4">
    <property type="entry name" value="C2H2-LIKE ZINC FINGER PROTEIN"/>
    <property type="match status" value="1"/>
</dbReference>
<dbReference type="AlphaFoldDB" id="A0AAV0CDS1"/>